<feature type="transmembrane region" description="Helical" evidence="1">
    <location>
        <begin position="12"/>
        <end position="33"/>
    </location>
</feature>
<dbReference type="EMBL" id="DXEX01000052">
    <property type="protein sequence ID" value="HIX58489.1"/>
    <property type="molecule type" value="Genomic_DNA"/>
</dbReference>
<feature type="transmembrane region" description="Helical" evidence="1">
    <location>
        <begin position="165"/>
        <end position="183"/>
    </location>
</feature>
<evidence type="ECO:0000313" key="3">
    <source>
        <dbReference type="Proteomes" id="UP000886817"/>
    </source>
</evidence>
<dbReference type="Proteomes" id="UP000886817">
    <property type="component" value="Unassembled WGS sequence"/>
</dbReference>
<dbReference type="PANTHER" id="PTHR40078">
    <property type="entry name" value="INTEGRAL MEMBRANE PROTEIN-RELATED"/>
    <property type="match status" value="1"/>
</dbReference>
<accession>A0A9D1WGF0</accession>
<protein>
    <submittedName>
        <fullName evidence="2">YitT family protein</fullName>
    </submittedName>
</protein>
<keyword evidence="1" id="KW-0472">Membrane</keyword>
<reference evidence="2" key="1">
    <citation type="journal article" date="2021" name="PeerJ">
        <title>Extensive microbial diversity within the chicken gut microbiome revealed by metagenomics and culture.</title>
        <authorList>
            <person name="Gilroy R."/>
            <person name="Ravi A."/>
            <person name="Getino M."/>
            <person name="Pursley I."/>
            <person name="Horton D.L."/>
            <person name="Alikhan N.F."/>
            <person name="Baker D."/>
            <person name="Gharbi K."/>
            <person name="Hall N."/>
            <person name="Watson M."/>
            <person name="Adriaenssens E.M."/>
            <person name="Foster-Nyarko E."/>
            <person name="Jarju S."/>
            <person name="Secka A."/>
            <person name="Antonio M."/>
            <person name="Oren A."/>
            <person name="Chaudhuri R.R."/>
            <person name="La Ragione R."/>
            <person name="Hildebrand F."/>
            <person name="Pallen M.J."/>
        </authorList>
    </citation>
    <scope>NUCLEOTIDE SEQUENCE</scope>
    <source>
        <strain evidence="2">ChiSjej1B19-8411</strain>
    </source>
</reference>
<gene>
    <name evidence="2" type="ORF">IAA45_02060</name>
</gene>
<keyword evidence="1" id="KW-1133">Transmembrane helix</keyword>
<evidence type="ECO:0000313" key="2">
    <source>
        <dbReference type="EMBL" id="HIX58489.1"/>
    </source>
</evidence>
<sequence>MSEKKSNKIQHPVSRLILSCVGISIMSFGIAFSVKASLGTSPISSLPYVTAEIWGMTVGTTTIITNFLMVFLQILILRRNFQLLQLLQLPMTVLFGIMIDVAGSLIQGITYSSYLQQWILCAIGIALVGLGVSLEVTANLITAAGEGLVLAICKVTPIKFGNMKVIFDVTMVCASILLGFLFLGHLSGVREGTIAAALLVGQTTKVIRIPLKKVEVVLQG</sequence>
<dbReference type="PANTHER" id="PTHR40078:SF1">
    <property type="entry name" value="INTEGRAL MEMBRANE PROTEIN"/>
    <property type="match status" value="1"/>
</dbReference>
<reference evidence="2" key="2">
    <citation type="submission" date="2021-04" db="EMBL/GenBank/DDBJ databases">
        <authorList>
            <person name="Gilroy R."/>
        </authorList>
    </citation>
    <scope>NUCLEOTIDE SEQUENCE</scope>
    <source>
        <strain evidence="2">ChiSjej1B19-8411</strain>
    </source>
</reference>
<dbReference type="Pfam" id="PF19700">
    <property type="entry name" value="DUF6198"/>
    <property type="match status" value="1"/>
</dbReference>
<feature type="transmembrane region" description="Helical" evidence="1">
    <location>
        <begin position="89"/>
        <end position="111"/>
    </location>
</feature>
<organism evidence="2 3">
    <name type="scientific">Candidatus Blautia gallistercoris</name>
    <dbReference type="NCBI Taxonomy" id="2838490"/>
    <lineage>
        <taxon>Bacteria</taxon>
        <taxon>Bacillati</taxon>
        <taxon>Bacillota</taxon>
        <taxon>Clostridia</taxon>
        <taxon>Lachnospirales</taxon>
        <taxon>Lachnospiraceae</taxon>
        <taxon>Blautia</taxon>
    </lineage>
</organism>
<proteinExistence type="predicted"/>
<feature type="transmembrane region" description="Helical" evidence="1">
    <location>
        <begin position="53"/>
        <end position="77"/>
    </location>
</feature>
<evidence type="ECO:0000256" key="1">
    <source>
        <dbReference type="SAM" id="Phobius"/>
    </source>
</evidence>
<name>A0A9D1WGF0_9FIRM</name>
<dbReference type="AlphaFoldDB" id="A0A9D1WGF0"/>
<dbReference type="InterPro" id="IPR038750">
    <property type="entry name" value="YczE/YyaS-like"/>
</dbReference>
<keyword evidence="1" id="KW-0812">Transmembrane</keyword>
<comment type="caution">
    <text evidence="2">The sequence shown here is derived from an EMBL/GenBank/DDBJ whole genome shotgun (WGS) entry which is preliminary data.</text>
</comment>
<feature type="transmembrane region" description="Helical" evidence="1">
    <location>
        <begin position="117"/>
        <end position="144"/>
    </location>
</feature>